<accession>A0AAE0JJC4</accession>
<feature type="region of interest" description="Disordered" evidence="1">
    <location>
        <begin position="1"/>
        <end position="22"/>
    </location>
</feature>
<reference evidence="2" key="2">
    <citation type="submission" date="2023-06" db="EMBL/GenBank/DDBJ databases">
        <authorList>
            <consortium name="Lawrence Berkeley National Laboratory"/>
            <person name="Haridas S."/>
            <person name="Hensen N."/>
            <person name="Bonometti L."/>
            <person name="Westerberg I."/>
            <person name="Brannstrom I.O."/>
            <person name="Guillou S."/>
            <person name="Cros-Aarteil S."/>
            <person name="Calhoun S."/>
            <person name="Kuo A."/>
            <person name="Mondo S."/>
            <person name="Pangilinan J."/>
            <person name="Riley R."/>
            <person name="Labutti K."/>
            <person name="Andreopoulos B."/>
            <person name="Lipzen A."/>
            <person name="Chen C."/>
            <person name="Yanf M."/>
            <person name="Daum C."/>
            <person name="Ng V."/>
            <person name="Clum A."/>
            <person name="Steindorff A."/>
            <person name="Ohm R."/>
            <person name="Martin F."/>
            <person name="Silar P."/>
            <person name="Natvig D."/>
            <person name="Lalanne C."/>
            <person name="Gautier V."/>
            <person name="Ament-Velasquez S.L."/>
            <person name="Kruys A."/>
            <person name="Hutchinson M.I."/>
            <person name="Powell A.J."/>
            <person name="Barry K."/>
            <person name="Miller A.N."/>
            <person name="Grigoriev I.V."/>
            <person name="Debuchy R."/>
            <person name="Gladieux P."/>
            <person name="Thoren M.H."/>
            <person name="Johannesson H."/>
        </authorList>
    </citation>
    <scope>NUCLEOTIDE SEQUENCE</scope>
    <source>
        <strain evidence="2">CBS 560.94</strain>
    </source>
</reference>
<keyword evidence="3" id="KW-1185">Reference proteome</keyword>
<gene>
    <name evidence="2" type="ORF">B0H65DRAFT_455451</name>
</gene>
<evidence type="ECO:0000313" key="2">
    <source>
        <dbReference type="EMBL" id="KAK3350644.1"/>
    </source>
</evidence>
<comment type="caution">
    <text evidence="2">The sequence shown here is derived from an EMBL/GenBank/DDBJ whole genome shotgun (WGS) entry which is preliminary data.</text>
</comment>
<proteinExistence type="predicted"/>
<evidence type="ECO:0000256" key="1">
    <source>
        <dbReference type="SAM" id="MobiDB-lite"/>
    </source>
</evidence>
<reference evidence="2" key="1">
    <citation type="journal article" date="2023" name="Mol. Phylogenet. Evol.">
        <title>Genome-scale phylogeny and comparative genomics of the fungal order Sordariales.</title>
        <authorList>
            <person name="Hensen N."/>
            <person name="Bonometti L."/>
            <person name="Westerberg I."/>
            <person name="Brannstrom I.O."/>
            <person name="Guillou S."/>
            <person name="Cros-Aarteil S."/>
            <person name="Calhoun S."/>
            <person name="Haridas S."/>
            <person name="Kuo A."/>
            <person name="Mondo S."/>
            <person name="Pangilinan J."/>
            <person name="Riley R."/>
            <person name="LaButti K."/>
            <person name="Andreopoulos B."/>
            <person name="Lipzen A."/>
            <person name="Chen C."/>
            <person name="Yan M."/>
            <person name="Daum C."/>
            <person name="Ng V."/>
            <person name="Clum A."/>
            <person name="Steindorff A."/>
            <person name="Ohm R.A."/>
            <person name="Martin F."/>
            <person name="Silar P."/>
            <person name="Natvig D.O."/>
            <person name="Lalanne C."/>
            <person name="Gautier V."/>
            <person name="Ament-Velasquez S.L."/>
            <person name="Kruys A."/>
            <person name="Hutchinson M.I."/>
            <person name="Powell A.J."/>
            <person name="Barry K."/>
            <person name="Miller A.N."/>
            <person name="Grigoriev I.V."/>
            <person name="Debuchy R."/>
            <person name="Gladieux P."/>
            <person name="Hiltunen Thoren M."/>
            <person name="Johannesson H."/>
        </authorList>
    </citation>
    <scope>NUCLEOTIDE SEQUENCE</scope>
    <source>
        <strain evidence="2">CBS 560.94</strain>
    </source>
</reference>
<name>A0AAE0JJC4_9PEZI</name>
<dbReference type="RefSeq" id="XP_062683939.1">
    <property type="nucleotide sequence ID" value="XM_062826237.1"/>
</dbReference>
<dbReference type="GeneID" id="87863391"/>
<organism evidence="2 3">
    <name type="scientific">Neurospora tetraspora</name>
    <dbReference type="NCBI Taxonomy" id="94610"/>
    <lineage>
        <taxon>Eukaryota</taxon>
        <taxon>Fungi</taxon>
        <taxon>Dikarya</taxon>
        <taxon>Ascomycota</taxon>
        <taxon>Pezizomycotina</taxon>
        <taxon>Sordariomycetes</taxon>
        <taxon>Sordariomycetidae</taxon>
        <taxon>Sordariales</taxon>
        <taxon>Sordariaceae</taxon>
        <taxon>Neurospora</taxon>
    </lineage>
</organism>
<dbReference type="AlphaFoldDB" id="A0AAE0JJC4"/>
<protein>
    <submittedName>
        <fullName evidence="2">Uncharacterized protein</fullName>
    </submittedName>
</protein>
<evidence type="ECO:0000313" key="3">
    <source>
        <dbReference type="Proteomes" id="UP001278500"/>
    </source>
</evidence>
<dbReference type="EMBL" id="JAUEPP010000002">
    <property type="protein sequence ID" value="KAK3350644.1"/>
    <property type="molecule type" value="Genomic_DNA"/>
</dbReference>
<sequence>MARYHTLTMINPHEPQSSTGHPAFHSLVRASGLWGTKTRTDSLFRSRLGLDRRSEEKRTRSSLALEHSGQSHLISPGKLRVRIGQCVVQLVVCALHSNYRAISVLREVRQHPFTCSALLVTTVMAITWTSTLEIEHDAKYPSQYHSTHCSQVTLHVPPKRKSKHGSFTYGSFYGDQISYHPSCFSGFRAAGHTHYHRDVPI</sequence>
<dbReference type="Proteomes" id="UP001278500">
    <property type="component" value="Unassembled WGS sequence"/>
</dbReference>